<keyword evidence="5 9" id="KW-0479">Metal-binding</keyword>
<keyword evidence="8 10" id="KW-0503">Monooxygenase</keyword>
<dbReference type="GO" id="GO:0016705">
    <property type="term" value="F:oxidoreductase activity, acting on paired donors, with incorporation or reduction of molecular oxygen"/>
    <property type="evidence" value="ECO:0007669"/>
    <property type="project" value="InterPro"/>
</dbReference>
<reference evidence="11 12" key="1">
    <citation type="journal article" date="2019" name="Nat. Ecol. Evol.">
        <title>Megaphylogeny resolves global patterns of mushroom evolution.</title>
        <authorList>
            <person name="Varga T."/>
            <person name="Krizsan K."/>
            <person name="Foldi C."/>
            <person name="Dima B."/>
            <person name="Sanchez-Garcia M."/>
            <person name="Sanchez-Ramirez S."/>
            <person name="Szollosi G.J."/>
            <person name="Szarkandi J.G."/>
            <person name="Papp V."/>
            <person name="Albert L."/>
            <person name="Andreopoulos W."/>
            <person name="Angelini C."/>
            <person name="Antonin V."/>
            <person name="Barry K.W."/>
            <person name="Bougher N.L."/>
            <person name="Buchanan P."/>
            <person name="Buyck B."/>
            <person name="Bense V."/>
            <person name="Catcheside P."/>
            <person name="Chovatia M."/>
            <person name="Cooper J."/>
            <person name="Damon W."/>
            <person name="Desjardin D."/>
            <person name="Finy P."/>
            <person name="Geml J."/>
            <person name="Haridas S."/>
            <person name="Hughes K."/>
            <person name="Justo A."/>
            <person name="Karasinski D."/>
            <person name="Kautmanova I."/>
            <person name="Kiss B."/>
            <person name="Kocsube S."/>
            <person name="Kotiranta H."/>
            <person name="LaButti K.M."/>
            <person name="Lechner B.E."/>
            <person name="Liimatainen K."/>
            <person name="Lipzen A."/>
            <person name="Lukacs Z."/>
            <person name="Mihaltcheva S."/>
            <person name="Morgado L.N."/>
            <person name="Niskanen T."/>
            <person name="Noordeloos M.E."/>
            <person name="Ohm R.A."/>
            <person name="Ortiz-Santana B."/>
            <person name="Ovrebo C."/>
            <person name="Racz N."/>
            <person name="Riley R."/>
            <person name="Savchenko A."/>
            <person name="Shiryaev A."/>
            <person name="Soop K."/>
            <person name="Spirin V."/>
            <person name="Szebenyi C."/>
            <person name="Tomsovsky M."/>
            <person name="Tulloss R.E."/>
            <person name="Uehling J."/>
            <person name="Grigoriev I.V."/>
            <person name="Vagvolgyi C."/>
            <person name="Papp T."/>
            <person name="Martin F.M."/>
            <person name="Miettinen O."/>
            <person name="Hibbett D.S."/>
            <person name="Nagy L.G."/>
        </authorList>
    </citation>
    <scope>NUCLEOTIDE SEQUENCE [LARGE SCALE GENOMIC DNA]</scope>
    <source>
        <strain evidence="11 12">FP101781</strain>
    </source>
</reference>
<comment type="caution">
    <text evidence="11">The sequence shown here is derived from an EMBL/GenBank/DDBJ whole genome shotgun (WGS) entry which is preliminary data.</text>
</comment>
<evidence type="ECO:0000313" key="11">
    <source>
        <dbReference type="EMBL" id="TEB31624.1"/>
    </source>
</evidence>
<dbReference type="Pfam" id="PF00067">
    <property type="entry name" value="p450"/>
    <property type="match status" value="1"/>
</dbReference>
<dbReference type="GO" id="GO:0005506">
    <property type="term" value="F:iron ion binding"/>
    <property type="evidence" value="ECO:0007669"/>
    <property type="project" value="InterPro"/>
</dbReference>
<dbReference type="PANTHER" id="PTHR46300">
    <property type="entry name" value="P450, PUTATIVE (EUROFUNG)-RELATED-RELATED"/>
    <property type="match status" value="1"/>
</dbReference>
<evidence type="ECO:0000256" key="5">
    <source>
        <dbReference type="ARBA" id="ARBA00022723"/>
    </source>
</evidence>
<evidence type="ECO:0000256" key="8">
    <source>
        <dbReference type="ARBA" id="ARBA00023033"/>
    </source>
</evidence>
<keyword evidence="7 9" id="KW-0408">Iron</keyword>
<accession>A0A4Y7TCE3</accession>
<protein>
    <submittedName>
        <fullName evidence="11">Cytochrome P450</fullName>
    </submittedName>
</protein>
<dbReference type="GO" id="GO:0020037">
    <property type="term" value="F:heme binding"/>
    <property type="evidence" value="ECO:0007669"/>
    <property type="project" value="InterPro"/>
</dbReference>
<keyword evidence="12" id="KW-1185">Reference proteome</keyword>
<evidence type="ECO:0000256" key="4">
    <source>
        <dbReference type="ARBA" id="ARBA00022617"/>
    </source>
</evidence>
<keyword evidence="6 10" id="KW-0560">Oxidoreductase</keyword>
<feature type="binding site" description="axial binding residue" evidence="9">
    <location>
        <position position="353"/>
    </location>
    <ligand>
        <name>heme</name>
        <dbReference type="ChEBI" id="CHEBI:30413"/>
    </ligand>
    <ligandPart>
        <name>Fe</name>
        <dbReference type="ChEBI" id="CHEBI:18248"/>
    </ligandPart>
</feature>
<dbReference type="Gene3D" id="1.10.630.10">
    <property type="entry name" value="Cytochrome P450"/>
    <property type="match status" value="1"/>
</dbReference>
<evidence type="ECO:0000256" key="10">
    <source>
        <dbReference type="RuleBase" id="RU000461"/>
    </source>
</evidence>
<dbReference type="Proteomes" id="UP000298030">
    <property type="component" value="Unassembled WGS sequence"/>
</dbReference>
<dbReference type="SUPFAM" id="SSF48264">
    <property type="entry name" value="Cytochrome P450"/>
    <property type="match status" value="1"/>
</dbReference>
<evidence type="ECO:0000256" key="7">
    <source>
        <dbReference type="ARBA" id="ARBA00023004"/>
    </source>
</evidence>
<evidence type="ECO:0000313" key="12">
    <source>
        <dbReference type="Proteomes" id="UP000298030"/>
    </source>
</evidence>
<dbReference type="AlphaFoldDB" id="A0A4Y7TCE3"/>
<evidence type="ECO:0000256" key="6">
    <source>
        <dbReference type="ARBA" id="ARBA00023002"/>
    </source>
</evidence>
<sequence>MPLDSMGPVYASWAKRFNSDLVSASALGTTLVVIDSYDIAVELLEKRAAKYSSRPVSVMACELMGWDCIFAFLPYSDAWRDRRKLFRFLLDLNETPDEFYGLVRHMVGGLAISLAYGLPIQRRHDPLHMVDAIPALKHIPAWCPGGGSKRFANANKWMSGAFRAEPYEKADKSFWHRGPNGRASEVAKGRDLEVILDTACTIFATSADTSTNSILSFIFALATHPEYRRKIHAELDSVLADRSGTLRLPTLEDRESLPFLMAAVMESQRWAPVIPIGIPHRTTEDDVFEGYSIPKGTAQARSMLNNEKVFGPDPYSYNPERFIRPNATGKGVEINPSVRHPNTIAFGFGRRSCPGSHLAQSTLWLTAACLLTLYEFETPASEKANYVGPDGSIDKERWDAGFVCHPRPFKCEFKVRSPQAAALLAELGIEM</sequence>
<dbReference type="InterPro" id="IPR050364">
    <property type="entry name" value="Cytochrome_P450_fung"/>
</dbReference>
<comment type="pathway">
    <text evidence="2">Secondary metabolite biosynthesis.</text>
</comment>
<gene>
    <name evidence="11" type="ORF">FA13DRAFT_1791398</name>
</gene>
<keyword evidence="4 9" id="KW-0349">Heme</keyword>
<evidence type="ECO:0000256" key="3">
    <source>
        <dbReference type="ARBA" id="ARBA00010617"/>
    </source>
</evidence>
<dbReference type="InterPro" id="IPR002401">
    <property type="entry name" value="Cyt_P450_E_grp-I"/>
</dbReference>
<dbReference type="GO" id="GO:0004497">
    <property type="term" value="F:monooxygenase activity"/>
    <property type="evidence" value="ECO:0007669"/>
    <property type="project" value="UniProtKB-KW"/>
</dbReference>
<dbReference type="STRING" id="71717.A0A4Y7TCE3"/>
<comment type="similarity">
    <text evidence="3 10">Belongs to the cytochrome P450 family.</text>
</comment>
<evidence type="ECO:0000256" key="1">
    <source>
        <dbReference type="ARBA" id="ARBA00001971"/>
    </source>
</evidence>
<organism evidence="11 12">
    <name type="scientific">Coprinellus micaceus</name>
    <name type="common">Glistening ink-cap mushroom</name>
    <name type="synonym">Coprinus micaceus</name>
    <dbReference type="NCBI Taxonomy" id="71717"/>
    <lineage>
        <taxon>Eukaryota</taxon>
        <taxon>Fungi</taxon>
        <taxon>Dikarya</taxon>
        <taxon>Basidiomycota</taxon>
        <taxon>Agaricomycotina</taxon>
        <taxon>Agaricomycetes</taxon>
        <taxon>Agaricomycetidae</taxon>
        <taxon>Agaricales</taxon>
        <taxon>Agaricineae</taxon>
        <taxon>Psathyrellaceae</taxon>
        <taxon>Coprinellus</taxon>
    </lineage>
</organism>
<name>A0A4Y7TCE3_COPMI</name>
<evidence type="ECO:0000256" key="9">
    <source>
        <dbReference type="PIRSR" id="PIRSR602401-1"/>
    </source>
</evidence>
<evidence type="ECO:0000256" key="2">
    <source>
        <dbReference type="ARBA" id="ARBA00005179"/>
    </source>
</evidence>
<dbReference type="InterPro" id="IPR017972">
    <property type="entry name" value="Cyt_P450_CS"/>
</dbReference>
<dbReference type="InterPro" id="IPR036396">
    <property type="entry name" value="Cyt_P450_sf"/>
</dbReference>
<dbReference type="PANTHER" id="PTHR46300:SF7">
    <property type="entry name" value="P450, PUTATIVE (EUROFUNG)-RELATED"/>
    <property type="match status" value="1"/>
</dbReference>
<proteinExistence type="inferred from homology"/>
<dbReference type="OrthoDB" id="2789670at2759"/>
<comment type="cofactor">
    <cofactor evidence="1 9">
        <name>heme</name>
        <dbReference type="ChEBI" id="CHEBI:30413"/>
    </cofactor>
</comment>
<dbReference type="PROSITE" id="PS00086">
    <property type="entry name" value="CYTOCHROME_P450"/>
    <property type="match status" value="1"/>
</dbReference>
<dbReference type="PRINTS" id="PR00463">
    <property type="entry name" value="EP450I"/>
</dbReference>
<dbReference type="InterPro" id="IPR001128">
    <property type="entry name" value="Cyt_P450"/>
</dbReference>
<dbReference type="EMBL" id="QPFP01000018">
    <property type="protein sequence ID" value="TEB31624.1"/>
    <property type="molecule type" value="Genomic_DNA"/>
</dbReference>